<dbReference type="Pfam" id="PF04545">
    <property type="entry name" value="Sigma70_r4"/>
    <property type="match status" value="1"/>
</dbReference>
<dbReference type="SUPFAM" id="SSF88659">
    <property type="entry name" value="Sigma3 and sigma4 domains of RNA polymerase sigma factors"/>
    <property type="match status" value="2"/>
</dbReference>
<evidence type="ECO:0000259" key="7">
    <source>
        <dbReference type="Pfam" id="PF04539"/>
    </source>
</evidence>
<proteinExistence type="inferred from homology"/>
<dbReference type="PANTHER" id="PTHR30603:SF47">
    <property type="entry name" value="RNA POLYMERASE SIGMA FACTOR SIGD, CHLOROPLASTIC"/>
    <property type="match status" value="1"/>
</dbReference>
<reference evidence="10" key="1">
    <citation type="submission" date="2021-01" db="EMBL/GenBank/DDBJ databases">
        <authorList>
            <person name="Corre E."/>
            <person name="Pelletier E."/>
            <person name="Niang G."/>
            <person name="Scheremetjew M."/>
            <person name="Finn R."/>
            <person name="Kale V."/>
            <person name="Holt S."/>
            <person name="Cochrane G."/>
            <person name="Meng A."/>
            <person name="Brown T."/>
            <person name="Cohen L."/>
        </authorList>
    </citation>
    <scope>NUCLEOTIDE SEQUENCE</scope>
    <source>
        <strain evidence="10">GSO104</strain>
    </source>
</reference>
<feature type="compositionally biased region" description="Basic and acidic residues" evidence="6">
    <location>
        <begin position="251"/>
        <end position="260"/>
    </location>
</feature>
<evidence type="ECO:0000256" key="1">
    <source>
        <dbReference type="ARBA" id="ARBA00007788"/>
    </source>
</evidence>
<evidence type="ECO:0000256" key="2">
    <source>
        <dbReference type="ARBA" id="ARBA00023015"/>
    </source>
</evidence>
<evidence type="ECO:0000256" key="3">
    <source>
        <dbReference type="ARBA" id="ARBA00023082"/>
    </source>
</evidence>
<keyword evidence="3" id="KW-0731">Sigma factor</keyword>
<dbReference type="Pfam" id="PF04539">
    <property type="entry name" value="Sigma70_r3"/>
    <property type="match status" value="1"/>
</dbReference>
<keyword evidence="2" id="KW-0805">Transcription regulation</keyword>
<feature type="domain" description="RNA polymerase sigma-70 region 2" evidence="8">
    <location>
        <begin position="467"/>
        <end position="539"/>
    </location>
</feature>
<feature type="region of interest" description="Disordered" evidence="6">
    <location>
        <begin position="321"/>
        <end position="394"/>
    </location>
</feature>
<dbReference type="InterPro" id="IPR000943">
    <property type="entry name" value="RNA_pol_sigma70"/>
</dbReference>
<feature type="region of interest" description="Disordered" evidence="6">
    <location>
        <begin position="235"/>
        <end position="262"/>
    </location>
</feature>
<dbReference type="Gene3D" id="1.10.10.10">
    <property type="entry name" value="Winged helix-like DNA-binding domain superfamily/Winged helix DNA-binding domain"/>
    <property type="match status" value="2"/>
</dbReference>
<organism evidence="10">
    <name type="scientific">Ditylum brightwellii</name>
    <dbReference type="NCBI Taxonomy" id="49249"/>
    <lineage>
        <taxon>Eukaryota</taxon>
        <taxon>Sar</taxon>
        <taxon>Stramenopiles</taxon>
        <taxon>Ochrophyta</taxon>
        <taxon>Bacillariophyta</taxon>
        <taxon>Mediophyceae</taxon>
        <taxon>Lithodesmiophycidae</taxon>
        <taxon>Lithodesmiales</taxon>
        <taxon>Lithodesmiaceae</taxon>
        <taxon>Ditylum</taxon>
    </lineage>
</organism>
<keyword evidence="5" id="KW-0804">Transcription</keyword>
<dbReference type="SUPFAM" id="SSF88946">
    <property type="entry name" value="Sigma2 domain of RNA polymerase sigma factors"/>
    <property type="match status" value="1"/>
</dbReference>
<dbReference type="InterPro" id="IPR036388">
    <property type="entry name" value="WH-like_DNA-bd_sf"/>
</dbReference>
<dbReference type="CDD" id="cd06171">
    <property type="entry name" value="Sigma70_r4"/>
    <property type="match status" value="1"/>
</dbReference>
<evidence type="ECO:0000256" key="4">
    <source>
        <dbReference type="ARBA" id="ARBA00023125"/>
    </source>
</evidence>
<dbReference type="EMBL" id="HBNS01003643">
    <property type="protein sequence ID" value="CAE4583926.1"/>
    <property type="molecule type" value="Transcribed_RNA"/>
</dbReference>
<dbReference type="GO" id="GO:0003677">
    <property type="term" value="F:DNA binding"/>
    <property type="evidence" value="ECO:0007669"/>
    <property type="project" value="UniProtKB-KW"/>
</dbReference>
<evidence type="ECO:0000256" key="5">
    <source>
        <dbReference type="ARBA" id="ARBA00023163"/>
    </source>
</evidence>
<keyword evidence="4" id="KW-0238">DNA-binding</keyword>
<dbReference type="InterPro" id="IPR014284">
    <property type="entry name" value="RNA_pol_sigma-70_dom"/>
</dbReference>
<dbReference type="InterPro" id="IPR013324">
    <property type="entry name" value="RNA_pol_sigma_r3/r4-like"/>
</dbReference>
<dbReference type="GO" id="GO:0016987">
    <property type="term" value="F:sigma factor activity"/>
    <property type="evidence" value="ECO:0007669"/>
    <property type="project" value="UniProtKB-KW"/>
</dbReference>
<name>A0A7S4QJS4_9STRA</name>
<dbReference type="InterPro" id="IPR050239">
    <property type="entry name" value="Sigma-70_RNA_pol_init_factors"/>
</dbReference>
<feature type="compositionally biased region" description="Basic residues" evidence="6">
    <location>
        <begin position="327"/>
        <end position="342"/>
    </location>
</feature>
<evidence type="ECO:0000259" key="8">
    <source>
        <dbReference type="Pfam" id="PF04542"/>
    </source>
</evidence>
<dbReference type="InterPro" id="IPR013325">
    <property type="entry name" value="RNA_pol_sigma_r2"/>
</dbReference>
<accession>A0A7S4QJS4</accession>
<dbReference type="Pfam" id="PF04542">
    <property type="entry name" value="Sigma70_r2"/>
    <property type="match status" value="1"/>
</dbReference>
<dbReference type="Gene3D" id="1.10.601.10">
    <property type="entry name" value="RNA Polymerase Primary Sigma Factor"/>
    <property type="match status" value="1"/>
</dbReference>
<dbReference type="InterPro" id="IPR007627">
    <property type="entry name" value="RNA_pol_sigma70_r2"/>
</dbReference>
<dbReference type="NCBIfam" id="TIGR02937">
    <property type="entry name" value="sigma70-ECF"/>
    <property type="match status" value="1"/>
</dbReference>
<comment type="similarity">
    <text evidence="1">Belongs to the sigma-70 factor family.</text>
</comment>
<feature type="region of interest" description="Disordered" evidence="6">
    <location>
        <begin position="599"/>
        <end position="638"/>
    </location>
</feature>
<dbReference type="AlphaFoldDB" id="A0A7S4QJS4"/>
<dbReference type="GO" id="GO:0006352">
    <property type="term" value="P:DNA-templated transcription initiation"/>
    <property type="evidence" value="ECO:0007669"/>
    <property type="project" value="InterPro"/>
</dbReference>
<evidence type="ECO:0008006" key="11">
    <source>
        <dbReference type="Google" id="ProtNLM"/>
    </source>
</evidence>
<dbReference type="PANTHER" id="PTHR30603">
    <property type="entry name" value="RNA POLYMERASE SIGMA FACTOR RPO"/>
    <property type="match status" value="1"/>
</dbReference>
<protein>
    <recommendedName>
        <fullName evidence="11">RNA polymerase sigma-70 domain-containing protein</fullName>
    </recommendedName>
</protein>
<dbReference type="InterPro" id="IPR007630">
    <property type="entry name" value="RNA_pol_sigma70_r4"/>
</dbReference>
<feature type="domain" description="RNA polymerase sigma-70 region 4" evidence="9">
    <location>
        <begin position="652"/>
        <end position="704"/>
    </location>
</feature>
<sequence length="718" mass="80099">MSESSTMLIVERKEHRRQEEEEAMDLQITHDKASEAPLCAQHTKQSAEEAACGPFLRASQQRRRRMRSAATAVLCASVLLSPVQCSAFLPNSAPFGARLPLSRESPAAVAAATVSVEAVRKRKGDFVSTTADVAIANSKVTRESLQSSVRAQKIIKRRKKQQTEAPVVLAVPTVQPKKKTEAILAAAAKAAVADVVINAEEAQTFGRSVFASFSSAYSQSSYDFIESSEVTSEVTSEVASSEPQRKTTKITNKDNSKKTESAVTHKIARLLVDDDGEEDNLAPDDSPEAANQLADRASFAKMSEEAKFKASLAVKKSLAQSDLPQLQKKKDHPLTKPAKKKKADASAAMKHSKITRKEYMILEEKRQNRQRKPAESKKIRATVSETGSDSMGKYAKSMSNHELLRKEDEVVLGREIQILVKWEEERQRLEDQLDSTPTFAQWAEAVNTTVPSLKKQIRRSQRAKAAFIEANLRLVVTVARQTVKKNRSEISFQDACQEGIIGLTRACEKFDPERGFRFSTYAIWWVKKEIHKNVVEQSRTVRLPANAMKKINDIRINERVLMDEIGRKPTDEEIAKRCGLSVDRLQFYRNAARDVASLDKSIQARQGKGSSASGESNDKGTSMADLNAKDTSPSPTDLAASQMLREDVRRLIKTLSPKEQAVIRLRFGIDDGRPRSLDDIGKKFSVEKERVRKIEARALLKLRQPYRNENVKCYISDL</sequence>
<gene>
    <name evidence="10" type="ORF">DBRI00130_LOCUS2954</name>
</gene>
<evidence type="ECO:0000259" key="9">
    <source>
        <dbReference type="Pfam" id="PF04545"/>
    </source>
</evidence>
<dbReference type="InterPro" id="IPR007624">
    <property type="entry name" value="RNA_pol_sigma70_r3"/>
</dbReference>
<feature type="domain" description="RNA polymerase sigma-70 region 3" evidence="7">
    <location>
        <begin position="550"/>
        <end position="603"/>
    </location>
</feature>
<feature type="compositionally biased region" description="Basic and acidic residues" evidence="6">
    <location>
        <begin position="355"/>
        <end position="378"/>
    </location>
</feature>
<evidence type="ECO:0000313" key="10">
    <source>
        <dbReference type="EMBL" id="CAE4583926.1"/>
    </source>
</evidence>
<evidence type="ECO:0000256" key="6">
    <source>
        <dbReference type="SAM" id="MobiDB-lite"/>
    </source>
</evidence>
<dbReference type="PRINTS" id="PR00046">
    <property type="entry name" value="SIGMA70FCT"/>
</dbReference>